<organism evidence="2 3">
    <name type="scientific">Mobilicoccus pelagius NBRC 104925</name>
    <dbReference type="NCBI Taxonomy" id="1089455"/>
    <lineage>
        <taxon>Bacteria</taxon>
        <taxon>Bacillati</taxon>
        <taxon>Actinomycetota</taxon>
        <taxon>Actinomycetes</taxon>
        <taxon>Micrococcales</taxon>
        <taxon>Dermatophilaceae</taxon>
        <taxon>Mobilicoccus</taxon>
    </lineage>
</organism>
<dbReference type="InterPro" id="IPR025338">
    <property type="entry name" value="DUF4244"/>
</dbReference>
<dbReference type="OrthoDB" id="3748241at2"/>
<dbReference type="AlphaFoldDB" id="H5UNW6"/>
<reference evidence="2 3" key="1">
    <citation type="submission" date="2012-02" db="EMBL/GenBank/DDBJ databases">
        <title>Whole genome shotgun sequence of Mobilicoccus pelagius NBRC 104925.</title>
        <authorList>
            <person name="Yoshida Y."/>
            <person name="Hosoyama A."/>
            <person name="Tsuchikane K."/>
            <person name="Katsumata H."/>
            <person name="Yamazaki S."/>
            <person name="Fujita N."/>
        </authorList>
    </citation>
    <scope>NUCLEOTIDE SEQUENCE [LARGE SCALE GENOMIC DNA]</scope>
    <source>
        <strain evidence="2 3">NBRC 104925</strain>
    </source>
</reference>
<keyword evidence="3" id="KW-1185">Reference proteome</keyword>
<evidence type="ECO:0008006" key="4">
    <source>
        <dbReference type="Google" id="ProtNLM"/>
    </source>
</evidence>
<dbReference type="RefSeq" id="WP_009481322.1">
    <property type="nucleotide sequence ID" value="NZ_BAFE01000011.1"/>
</dbReference>
<dbReference type="Pfam" id="PF14029">
    <property type="entry name" value="DUF4244"/>
    <property type="match status" value="1"/>
</dbReference>
<keyword evidence="1" id="KW-0472">Membrane</keyword>
<accession>H5UNW6</accession>
<dbReference type="EMBL" id="BAFE01000011">
    <property type="protein sequence ID" value="GAB47424.1"/>
    <property type="molecule type" value="Genomic_DNA"/>
</dbReference>
<proteinExistence type="predicted"/>
<sequence>MSTTLVRTHRHLPARVAHGARRRIVTRWSVLRAHAESGMSTAEYAVGTLAACTFAAVLIAVVKSGAVSSALSKIITSALAIGS</sequence>
<keyword evidence="1" id="KW-0812">Transmembrane</keyword>
<gene>
    <name evidence="2" type="ORF">MOPEL_011_00060</name>
</gene>
<keyword evidence="1" id="KW-1133">Transmembrane helix</keyword>
<protein>
    <recommendedName>
        <fullName evidence="4">DUF4244 domain-containing protein</fullName>
    </recommendedName>
</protein>
<evidence type="ECO:0000313" key="2">
    <source>
        <dbReference type="EMBL" id="GAB47424.1"/>
    </source>
</evidence>
<evidence type="ECO:0000313" key="3">
    <source>
        <dbReference type="Proteomes" id="UP000004367"/>
    </source>
</evidence>
<comment type="caution">
    <text evidence="2">The sequence shown here is derived from an EMBL/GenBank/DDBJ whole genome shotgun (WGS) entry which is preliminary data.</text>
</comment>
<dbReference type="Proteomes" id="UP000004367">
    <property type="component" value="Unassembled WGS sequence"/>
</dbReference>
<feature type="transmembrane region" description="Helical" evidence="1">
    <location>
        <begin position="44"/>
        <end position="62"/>
    </location>
</feature>
<dbReference type="eggNOG" id="ENOG5031DTA">
    <property type="taxonomic scope" value="Bacteria"/>
</dbReference>
<dbReference type="STRING" id="1089455.MOPEL_011_00060"/>
<evidence type="ECO:0000256" key="1">
    <source>
        <dbReference type="SAM" id="Phobius"/>
    </source>
</evidence>
<name>H5UNW6_9MICO</name>